<comment type="caution">
    <text evidence="1">The sequence shown here is derived from an EMBL/GenBank/DDBJ whole genome shotgun (WGS) entry which is preliminary data.</text>
</comment>
<reference evidence="1 2" key="1">
    <citation type="journal article" date="2020" name="Nature">
        <title>Six reference-quality genomes reveal evolution of bat adaptations.</title>
        <authorList>
            <person name="Jebb D."/>
            <person name="Huang Z."/>
            <person name="Pippel M."/>
            <person name="Hughes G.M."/>
            <person name="Lavrichenko K."/>
            <person name="Devanna P."/>
            <person name="Winkler S."/>
            <person name="Jermiin L.S."/>
            <person name="Skirmuntt E.C."/>
            <person name="Katzourakis A."/>
            <person name="Burkitt-Gray L."/>
            <person name="Ray D.A."/>
            <person name="Sullivan K.A.M."/>
            <person name="Roscito J.G."/>
            <person name="Kirilenko B.M."/>
            <person name="Davalos L.M."/>
            <person name="Corthals A.P."/>
            <person name="Power M.L."/>
            <person name="Jones G."/>
            <person name="Ransome R.D."/>
            <person name="Dechmann D.K.N."/>
            <person name="Locatelli A.G."/>
            <person name="Puechmaille S.J."/>
            <person name="Fedrigo O."/>
            <person name="Jarvis E.D."/>
            <person name="Hiller M."/>
            <person name="Vernes S.C."/>
            <person name="Myers E.W."/>
            <person name="Teeling E.C."/>
        </authorList>
    </citation>
    <scope>NUCLEOTIDE SEQUENCE [LARGE SCALE GENOMIC DNA]</scope>
    <source>
        <strain evidence="1">MMyoMyo1</strain>
        <tissue evidence="1">Flight muscle</tissue>
    </source>
</reference>
<proteinExistence type="predicted"/>
<name>A0A7J7Z684_MYOMY</name>
<evidence type="ECO:0000313" key="1">
    <source>
        <dbReference type="EMBL" id="KAF6369210.1"/>
    </source>
</evidence>
<dbReference type="EMBL" id="JABWUV010000003">
    <property type="protein sequence ID" value="KAF6369210.1"/>
    <property type="molecule type" value="Genomic_DNA"/>
</dbReference>
<dbReference type="Proteomes" id="UP000527355">
    <property type="component" value="Unassembled WGS sequence"/>
</dbReference>
<evidence type="ECO:0000313" key="2">
    <source>
        <dbReference type="Proteomes" id="UP000527355"/>
    </source>
</evidence>
<organism evidence="1 2">
    <name type="scientific">Myotis myotis</name>
    <name type="common">Greater mouse-eared bat</name>
    <name type="synonym">Vespertilio myotis</name>
    <dbReference type="NCBI Taxonomy" id="51298"/>
    <lineage>
        <taxon>Eukaryota</taxon>
        <taxon>Metazoa</taxon>
        <taxon>Chordata</taxon>
        <taxon>Craniata</taxon>
        <taxon>Vertebrata</taxon>
        <taxon>Euteleostomi</taxon>
        <taxon>Mammalia</taxon>
        <taxon>Eutheria</taxon>
        <taxon>Laurasiatheria</taxon>
        <taxon>Chiroptera</taxon>
        <taxon>Yangochiroptera</taxon>
        <taxon>Vespertilionidae</taxon>
        <taxon>Myotis</taxon>
    </lineage>
</organism>
<accession>A0A7J7Z684</accession>
<gene>
    <name evidence="1" type="ORF">mMyoMyo1_010592</name>
</gene>
<dbReference type="AlphaFoldDB" id="A0A7J7Z684"/>
<sequence length="138" mass="15397">MFLILPVDALQCSFLKAWKSLSPLHSETCVGVICSSVAQSLLVSPGTFLCRTHMWNTPMGCPDEPSDGLPRHGGPKVRVRGRLGAIPKGPSCYALPKSSQRHWAGNMDSRWFGRDFKWLHFLYGIVWLPLPRSHLVAK</sequence>
<protein>
    <submittedName>
        <fullName evidence="1">Uncharacterized protein</fullName>
    </submittedName>
</protein>
<keyword evidence="2" id="KW-1185">Reference proteome</keyword>